<feature type="domain" description="RNase H type-1" evidence="1">
    <location>
        <begin position="42"/>
        <end position="83"/>
    </location>
</feature>
<evidence type="ECO:0000259" key="1">
    <source>
        <dbReference type="Pfam" id="PF13456"/>
    </source>
</evidence>
<dbReference type="Pfam" id="PF13456">
    <property type="entry name" value="RVT_3"/>
    <property type="match status" value="1"/>
</dbReference>
<proteinExistence type="predicted"/>
<organism evidence="2 3">
    <name type="scientific">Gossypium darwinii</name>
    <name type="common">Darwin's cotton</name>
    <name type="synonym">Gossypium barbadense var. darwinii</name>
    <dbReference type="NCBI Taxonomy" id="34276"/>
    <lineage>
        <taxon>Eukaryota</taxon>
        <taxon>Viridiplantae</taxon>
        <taxon>Streptophyta</taxon>
        <taxon>Embryophyta</taxon>
        <taxon>Tracheophyta</taxon>
        <taxon>Spermatophyta</taxon>
        <taxon>Magnoliopsida</taxon>
        <taxon>eudicotyledons</taxon>
        <taxon>Gunneridae</taxon>
        <taxon>Pentapetalae</taxon>
        <taxon>rosids</taxon>
        <taxon>malvids</taxon>
        <taxon>Malvales</taxon>
        <taxon>Malvaceae</taxon>
        <taxon>Malvoideae</taxon>
        <taxon>Gossypium</taxon>
    </lineage>
</organism>
<dbReference type="InterPro" id="IPR002156">
    <property type="entry name" value="RNaseH_domain"/>
</dbReference>
<dbReference type="GO" id="GO:0003676">
    <property type="term" value="F:nucleic acid binding"/>
    <property type="evidence" value="ECO:0007669"/>
    <property type="project" value="InterPro"/>
</dbReference>
<accession>A0A5D2HK96</accession>
<dbReference type="GO" id="GO:0004523">
    <property type="term" value="F:RNA-DNA hybrid ribonuclease activity"/>
    <property type="evidence" value="ECO:0007669"/>
    <property type="project" value="InterPro"/>
</dbReference>
<dbReference type="EMBL" id="CM017688">
    <property type="protein sequence ID" value="TYH30661.1"/>
    <property type="molecule type" value="Genomic_DNA"/>
</dbReference>
<name>A0A5D2HK96_GOSDA</name>
<evidence type="ECO:0000313" key="3">
    <source>
        <dbReference type="Proteomes" id="UP000323506"/>
    </source>
</evidence>
<dbReference type="AlphaFoldDB" id="A0A5D2HK96"/>
<reference evidence="2 3" key="1">
    <citation type="submission" date="2019-06" db="EMBL/GenBank/DDBJ databases">
        <title>WGS assembly of Gossypium darwinii.</title>
        <authorList>
            <person name="Chen Z.J."/>
            <person name="Sreedasyam A."/>
            <person name="Ando A."/>
            <person name="Song Q."/>
            <person name="De L."/>
            <person name="Hulse-Kemp A."/>
            <person name="Ding M."/>
            <person name="Ye W."/>
            <person name="Kirkbride R."/>
            <person name="Jenkins J."/>
            <person name="Plott C."/>
            <person name="Lovell J."/>
            <person name="Lin Y.-M."/>
            <person name="Vaughn R."/>
            <person name="Liu B."/>
            <person name="Li W."/>
            <person name="Simpson S."/>
            <person name="Scheffler B."/>
            <person name="Saski C."/>
            <person name="Grover C."/>
            <person name="Hu G."/>
            <person name="Conover J."/>
            <person name="Carlson J."/>
            <person name="Shu S."/>
            <person name="Boston L."/>
            <person name="Williams M."/>
            <person name="Peterson D."/>
            <person name="Mcgee K."/>
            <person name="Jones D."/>
            <person name="Wendel J."/>
            <person name="Stelly D."/>
            <person name="Grimwood J."/>
            <person name="Schmutz J."/>
        </authorList>
    </citation>
    <scope>NUCLEOTIDE SEQUENCE [LARGE SCALE GENOMIC DNA]</scope>
    <source>
        <strain evidence="2">1808015.09</strain>
    </source>
</reference>
<keyword evidence="3" id="KW-1185">Reference proteome</keyword>
<protein>
    <recommendedName>
        <fullName evidence="1">RNase H type-1 domain-containing protein</fullName>
    </recommendedName>
</protein>
<evidence type="ECO:0000313" key="2">
    <source>
        <dbReference type="EMBL" id="TYH30661.1"/>
    </source>
</evidence>
<dbReference type="Proteomes" id="UP000323506">
    <property type="component" value="Chromosome A01"/>
</dbReference>
<gene>
    <name evidence="2" type="ORF">ES288_A01G113000v1</name>
</gene>
<sequence>MSISVVRSIIQNTNLYQCSRGLRTFNLERYSCFLNHTYIPYSFTAEATAVIHALWFVENLGFAYVEIEGDLFTKLRHWLQDSHNASSDLFREKVIYLRTV</sequence>